<accession>A0A2P7MQD9</accession>
<dbReference type="Pfam" id="PF07862">
    <property type="entry name" value="Nif11"/>
    <property type="match status" value="1"/>
</dbReference>
<evidence type="ECO:0000313" key="2">
    <source>
        <dbReference type="EMBL" id="PSJ03422.1"/>
    </source>
</evidence>
<organism evidence="2 3">
    <name type="scientific">Cyanobium usitatum str. Tous</name>
    <dbReference type="NCBI Taxonomy" id="2116684"/>
    <lineage>
        <taxon>Bacteria</taxon>
        <taxon>Bacillati</taxon>
        <taxon>Cyanobacteriota</taxon>
        <taxon>Cyanophyceae</taxon>
        <taxon>Synechococcales</taxon>
        <taxon>Prochlorococcaceae</taxon>
        <taxon>Cyanobium</taxon>
    </lineage>
</organism>
<proteinExistence type="predicted"/>
<dbReference type="EMBL" id="PXXO01000024">
    <property type="protein sequence ID" value="PSJ03422.1"/>
    <property type="molecule type" value="Genomic_DNA"/>
</dbReference>
<feature type="domain" description="Nif11" evidence="1">
    <location>
        <begin position="1"/>
        <end position="48"/>
    </location>
</feature>
<evidence type="ECO:0000259" key="1">
    <source>
        <dbReference type="Pfam" id="PF07862"/>
    </source>
</evidence>
<dbReference type="OrthoDB" id="561089at2"/>
<dbReference type="Proteomes" id="UP000243002">
    <property type="component" value="Unassembled WGS sequence"/>
</dbReference>
<protein>
    <submittedName>
        <fullName evidence="2">Nitrogen fixation protein</fullName>
    </submittedName>
</protein>
<evidence type="ECO:0000313" key="3">
    <source>
        <dbReference type="Proteomes" id="UP000243002"/>
    </source>
</evidence>
<comment type="caution">
    <text evidence="2">The sequence shown here is derived from an EMBL/GenBank/DDBJ whole genome shotgun (WGS) entry which is preliminary data.</text>
</comment>
<name>A0A2P7MQD9_9CYAN</name>
<gene>
    <name evidence="2" type="ORF">C7K55_13115</name>
</gene>
<sequence length="68" mass="7758">MSWSDLERMVADAETSPTLQQVLHQCRSRQELLHTARQLGYRLTRSDLQNAWLEHHNAAETQGATGVI</sequence>
<reference evidence="2 3" key="1">
    <citation type="journal article" date="2018" name="Environ. Microbiol.">
        <title>Ecological and genomic features of two widespread freshwater picocyanobacteria.</title>
        <authorList>
            <person name="Cabello-Yeves P.J."/>
            <person name="Picazo A."/>
            <person name="Camacho A."/>
            <person name="Callieri C."/>
            <person name="Rosselli R."/>
            <person name="Roda-Garcia J.J."/>
            <person name="Coutinho F.H."/>
            <person name="Rodriguez-Valera F."/>
        </authorList>
    </citation>
    <scope>NUCLEOTIDE SEQUENCE [LARGE SCALE GENOMIC DNA]</scope>
    <source>
        <strain evidence="2 3">Tous</strain>
    </source>
</reference>
<dbReference type="RefSeq" id="WP_106633174.1">
    <property type="nucleotide sequence ID" value="NZ_PXXO01000024.1"/>
</dbReference>
<dbReference type="InterPro" id="IPR012903">
    <property type="entry name" value="Nif11"/>
</dbReference>
<keyword evidence="3" id="KW-1185">Reference proteome</keyword>
<dbReference type="AlphaFoldDB" id="A0A2P7MQD9"/>